<dbReference type="PANTHER" id="PTHR33741">
    <property type="entry name" value="TRANSMEMBRANE PROTEIN DDB_G0269096-RELATED"/>
    <property type="match status" value="1"/>
</dbReference>
<feature type="transmembrane region" description="Helical" evidence="1">
    <location>
        <begin position="64"/>
        <end position="82"/>
    </location>
</feature>
<dbReference type="RefSeq" id="WP_346336669.1">
    <property type="nucleotide sequence ID" value="NZ_JBBYXI010000002.1"/>
</dbReference>
<dbReference type="PANTHER" id="PTHR33741:SF5">
    <property type="entry name" value="TRANSMEMBRANE PROTEIN DDB_G0269096-RELATED"/>
    <property type="match status" value="1"/>
</dbReference>
<gene>
    <name evidence="3" type="ORF">WJT86_06265</name>
</gene>
<feature type="transmembrane region" description="Helical" evidence="1">
    <location>
        <begin position="89"/>
        <end position="107"/>
    </location>
</feature>
<keyword evidence="1" id="KW-0472">Membrane</keyword>
<protein>
    <submittedName>
        <fullName evidence="3">HPP family protein</fullName>
    </submittedName>
</protein>
<keyword evidence="1" id="KW-1133">Transmembrane helix</keyword>
<dbReference type="InterPro" id="IPR058581">
    <property type="entry name" value="TM_HPP"/>
</dbReference>
<proteinExistence type="predicted"/>
<accession>A0ABV0BI83</accession>
<evidence type="ECO:0000313" key="3">
    <source>
        <dbReference type="EMBL" id="MEN3930669.1"/>
    </source>
</evidence>
<evidence type="ECO:0000259" key="2">
    <source>
        <dbReference type="Pfam" id="PF04982"/>
    </source>
</evidence>
<feature type="transmembrane region" description="Helical" evidence="1">
    <location>
        <begin position="127"/>
        <end position="149"/>
    </location>
</feature>
<dbReference type="InterPro" id="IPR007065">
    <property type="entry name" value="HPP"/>
</dbReference>
<reference evidence="3 4" key="1">
    <citation type="submission" date="2024-04" db="EMBL/GenBank/DDBJ databases">
        <title>A novel species isolated from cricket.</title>
        <authorList>
            <person name="Wang H.-C."/>
        </authorList>
    </citation>
    <scope>NUCLEOTIDE SEQUENCE [LARGE SCALE GENOMIC DNA]</scope>
    <source>
        <strain evidence="3 4">WL0021</strain>
    </source>
</reference>
<dbReference type="EMBL" id="JBBYXI010000002">
    <property type="protein sequence ID" value="MEN3930669.1"/>
    <property type="molecule type" value="Genomic_DNA"/>
</dbReference>
<keyword evidence="1" id="KW-0812">Transmembrane</keyword>
<sequence>MKSFFTRHQPRQPLHHSALSGIGGVLAIALIGAITFYGQTPLLIAPFGASCVLLFSVPNSPLSQPANVIGGHFIATLISLVLHLALQNTWWAIALAVGLAIGVMAALRLTHPPAGADPIVVFASDPSFSFLFFPVLAGSCLLVLIATLYHRAGKVTYPMKKAQPEPIAPSS</sequence>
<feature type="transmembrane region" description="Helical" evidence="1">
    <location>
        <begin position="21"/>
        <end position="44"/>
    </location>
</feature>
<dbReference type="Proteomes" id="UP001418637">
    <property type="component" value="Unassembled WGS sequence"/>
</dbReference>
<organism evidence="3 4">
    <name type="scientific">Hohaiivirga grylli</name>
    <dbReference type="NCBI Taxonomy" id="3133970"/>
    <lineage>
        <taxon>Bacteria</taxon>
        <taxon>Pseudomonadati</taxon>
        <taxon>Pseudomonadota</taxon>
        <taxon>Alphaproteobacteria</taxon>
        <taxon>Hyphomicrobiales</taxon>
        <taxon>Methylobacteriaceae</taxon>
        <taxon>Hohaiivirga</taxon>
    </lineage>
</organism>
<dbReference type="Pfam" id="PF04982">
    <property type="entry name" value="TM_HPP"/>
    <property type="match status" value="1"/>
</dbReference>
<feature type="domain" description="HPP transmembrane region" evidence="2">
    <location>
        <begin position="10"/>
        <end position="158"/>
    </location>
</feature>
<name>A0ABV0BI83_9HYPH</name>
<evidence type="ECO:0000256" key="1">
    <source>
        <dbReference type="SAM" id="Phobius"/>
    </source>
</evidence>
<comment type="caution">
    <text evidence="3">The sequence shown here is derived from an EMBL/GenBank/DDBJ whole genome shotgun (WGS) entry which is preliminary data.</text>
</comment>
<evidence type="ECO:0000313" key="4">
    <source>
        <dbReference type="Proteomes" id="UP001418637"/>
    </source>
</evidence>
<keyword evidence="4" id="KW-1185">Reference proteome</keyword>